<evidence type="ECO:0000259" key="4">
    <source>
        <dbReference type="PROSITE" id="PS51118"/>
    </source>
</evidence>
<sequence>MVQERHIYDCQAGCPVESTLQIISGKWKSVIIYQLLQHSNLHFGDLTRALPDCSRRMLALQLEELIADHVITKTVISLRPLKTEYQLSEFGQTLSPVINAMATWGTYYNQVAQQDVGYCNLQ</sequence>
<evidence type="ECO:0000313" key="6">
    <source>
        <dbReference type="Proteomes" id="UP000257607"/>
    </source>
</evidence>
<dbReference type="RefSeq" id="WP_076787187.1">
    <property type="nucleotide sequence ID" value="NZ_CABIVZ010000052.1"/>
</dbReference>
<evidence type="ECO:0000313" key="5">
    <source>
        <dbReference type="EMBL" id="AXN35825.1"/>
    </source>
</evidence>
<evidence type="ECO:0000256" key="2">
    <source>
        <dbReference type="ARBA" id="ARBA00023125"/>
    </source>
</evidence>
<dbReference type="Proteomes" id="UP000257607">
    <property type="component" value="Chromosome"/>
</dbReference>
<dbReference type="GO" id="GO:0003677">
    <property type="term" value="F:DNA binding"/>
    <property type="evidence" value="ECO:0007669"/>
    <property type="project" value="UniProtKB-KW"/>
</dbReference>
<accession>A0A385ADS8</accession>
<dbReference type="AlphaFoldDB" id="A0A385ADS8"/>
<dbReference type="SUPFAM" id="SSF46785">
    <property type="entry name" value="Winged helix' DNA-binding domain"/>
    <property type="match status" value="1"/>
</dbReference>
<dbReference type="Pfam" id="PF01638">
    <property type="entry name" value="HxlR"/>
    <property type="match status" value="1"/>
</dbReference>
<dbReference type="Gene3D" id="1.10.10.10">
    <property type="entry name" value="Winged helix-like DNA-binding domain superfamily/Winged helix DNA-binding domain"/>
    <property type="match status" value="1"/>
</dbReference>
<organism evidence="5 6">
    <name type="scientific">Latilactobacillus curvatus</name>
    <name type="common">Lactobacillus curvatus</name>
    <dbReference type="NCBI Taxonomy" id="28038"/>
    <lineage>
        <taxon>Bacteria</taxon>
        <taxon>Bacillati</taxon>
        <taxon>Bacillota</taxon>
        <taxon>Bacilli</taxon>
        <taxon>Lactobacillales</taxon>
        <taxon>Lactobacillaceae</taxon>
        <taxon>Latilactobacillus</taxon>
    </lineage>
</organism>
<keyword evidence="1" id="KW-0805">Transcription regulation</keyword>
<feature type="domain" description="HTH hxlR-type" evidence="4">
    <location>
        <begin position="14"/>
        <end position="113"/>
    </location>
</feature>
<gene>
    <name evidence="5" type="ORF">DT351_05395</name>
</gene>
<dbReference type="InterPro" id="IPR036388">
    <property type="entry name" value="WH-like_DNA-bd_sf"/>
</dbReference>
<dbReference type="InterPro" id="IPR036390">
    <property type="entry name" value="WH_DNA-bd_sf"/>
</dbReference>
<evidence type="ECO:0000256" key="3">
    <source>
        <dbReference type="ARBA" id="ARBA00023163"/>
    </source>
</evidence>
<dbReference type="PANTHER" id="PTHR33204:SF33">
    <property type="entry name" value="TRANSCRIPTIONAL REGULATOR, MARR FAMILY"/>
    <property type="match status" value="1"/>
</dbReference>
<reference evidence="5 6" key="1">
    <citation type="submission" date="2018-07" db="EMBL/GenBank/DDBJ databases">
        <title>Lactobacillus curvatus genome sequence.</title>
        <authorList>
            <person name="Prechtl R."/>
        </authorList>
    </citation>
    <scope>NUCLEOTIDE SEQUENCE [LARGE SCALE GENOMIC DNA]</scope>
    <source>
        <strain evidence="5 6">TMW 1.1928</strain>
    </source>
</reference>
<keyword evidence="3" id="KW-0804">Transcription</keyword>
<name>A0A385ADS8_LATCU</name>
<dbReference type="EMBL" id="CP031003">
    <property type="protein sequence ID" value="AXN35825.1"/>
    <property type="molecule type" value="Genomic_DNA"/>
</dbReference>
<dbReference type="InterPro" id="IPR002577">
    <property type="entry name" value="HTH_HxlR"/>
</dbReference>
<dbReference type="PANTHER" id="PTHR33204">
    <property type="entry name" value="TRANSCRIPTIONAL REGULATOR, MARR FAMILY"/>
    <property type="match status" value="1"/>
</dbReference>
<dbReference type="PROSITE" id="PS51118">
    <property type="entry name" value="HTH_HXLR"/>
    <property type="match status" value="1"/>
</dbReference>
<keyword evidence="2" id="KW-0238">DNA-binding</keyword>
<evidence type="ECO:0000256" key="1">
    <source>
        <dbReference type="ARBA" id="ARBA00023015"/>
    </source>
</evidence>
<protein>
    <submittedName>
        <fullName evidence="5">Transcriptional regulator</fullName>
    </submittedName>
</protein>
<proteinExistence type="predicted"/>